<dbReference type="AlphaFoldDB" id="A0A9W8Q7V1"/>
<protein>
    <submittedName>
        <fullName evidence="1">Uncharacterized protein</fullName>
    </submittedName>
</protein>
<keyword evidence="2" id="KW-1185">Reference proteome</keyword>
<evidence type="ECO:0000313" key="1">
    <source>
        <dbReference type="EMBL" id="KAJ4148024.1"/>
    </source>
</evidence>
<evidence type="ECO:0000313" key="2">
    <source>
        <dbReference type="Proteomes" id="UP001144673"/>
    </source>
</evidence>
<dbReference type="GeneID" id="80889672"/>
<dbReference type="KEGG" id="amus:LMH87_002513"/>
<dbReference type="EMBL" id="JAJHUN010000010">
    <property type="protein sequence ID" value="KAJ4148024.1"/>
    <property type="molecule type" value="Genomic_DNA"/>
</dbReference>
<sequence>MINAFPSFTTEHSITKGATILVASHCDPLSSFLVGRLTIFSCPSSPGAGPTRVEAFSAPILCPPPLPLPFVSRNFTLGSGLFSMSPLMLMLKTEPRLCAARPA</sequence>
<reference evidence="1" key="1">
    <citation type="journal article" date="2023" name="Access Microbiol">
        <title>De-novo genome assembly for Akanthomyces muscarius, a biocontrol agent of insect agricultural pests.</title>
        <authorList>
            <person name="Erdos Z."/>
            <person name="Studholme D.J."/>
            <person name="Raymond B."/>
            <person name="Sharma M."/>
        </authorList>
    </citation>
    <scope>NUCLEOTIDE SEQUENCE</scope>
    <source>
        <strain evidence="1">Ve6</strain>
    </source>
</reference>
<comment type="caution">
    <text evidence="1">The sequence shown here is derived from an EMBL/GenBank/DDBJ whole genome shotgun (WGS) entry which is preliminary data.</text>
</comment>
<dbReference type="Proteomes" id="UP001144673">
    <property type="component" value="Chromosome 3"/>
</dbReference>
<accession>A0A9W8Q7V1</accession>
<organism evidence="1 2">
    <name type="scientific">Akanthomyces muscarius</name>
    <name type="common">Entomopathogenic fungus</name>
    <name type="synonym">Lecanicillium muscarium</name>
    <dbReference type="NCBI Taxonomy" id="2231603"/>
    <lineage>
        <taxon>Eukaryota</taxon>
        <taxon>Fungi</taxon>
        <taxon>Dikarya</taxon>
        <taxon>Ascomycota</taxon>
        <taxon>Pezizomycotina</taxon>
        <taxon>Sordariomycetes</taxon>
        <taxon>Hypocreomycetidae</taxon>
        <taxon>Hypocreales</taxon>
        <taxon>Cordycipitaceae</taxon>
        <taxon>Akanthomyces</taxon>
    </lineage>
</organism>
<proteinExistence type="predicted"/>
<gene>
    <name evidence="1" type="ORF">LMH87_002513</name>
</gene>
<dbReference type="RefSeq" id="XP_056050965.1">
    <property type="nucleotide sequence ID" value="XM_056193982.1"/>
</dbReference>
<name>A0A9W8Q7V1_AKAMU</name>